<keyword evidence="3 5" id="KW-1133">Transmembrane helix</keyword>
<feature type="domain" description="ABC-2 type transporter transmembrane" evidence="6">
    <location>
        <begin position="17"/>
        <end position="138"/>
    </location>
</feature>
<protein>
    <recommendedName>
        <fullName evidence="6">ABC-2 type transporter transmembrane domain-containing protein</fullName>
    </recommendedName>
</protein>
<name>A0A0A3JY41_9BACL</name>
<feature type="transmembrane region" description="Helical" evidence="5">
    <location>
        <begin position="20"/>
        <end position="40"/>
    </location>
</feature>
<keyword evidence="4 5" id="KW-0472">Membrane</keyword>
<evidence type="ECO:0000256" key="3">
    <source>
        <dbReference type="ARBA" id="ARBA00022989"/>
    </source>
</evidence>
<dbReference type="Pfam" id="PF12698">
    <property type="entry name" value="ABC2_membrane_3"/>
    <property type="match status" value="1"/>
</dbReference>
<comment type="caution">
    <text evidence="7">The sequence shown here is derived from an EMBL/GenBank/DDBJ whole genome shotgun (WGS) entry which is preliminary data.</text>
</comment>
<evidence type="ECO:0000256" key="4">
    <source>
        <dbReference type="ARBA" id="ARBA00023136"/>
    </source>
</evidence>
<keyword evidence="8" id="KW-1185">Reference proteome</keyword>
<evidence type="ECO:0000313" key="7">
    <source>
        <dbReference type="EMBL" id="KGR91912.1"/>
    </source>
</evidence>
<dbReference type="OrthoDB" id="2417739at2"/>
<accession>A0A0A3JY41</accession>
<organism evidence="7 8">
    <name type="scientific">Ureibacillus massiliensis 4400831 = CIP 108448 = CCUG 49529</name>
    <dbReference type="NCBI Taxonomy" id="1211035"/>
    <lineage>
        <taxon>Bacteria</taxon>
        <taxon>Bacillati</taxon>
        <taxon>Bacillota</taxon>
        <taxon>Bacilli</taxon>
        <taxon>Bacillales</taxon>
        <taxon>Caryophanaceae</taxon>
        <taxon>Ureibacillus</taxon>
    </lineage>
</organism>
<comment type="subcellular location">
    <subcellularLocation>
        <location evidence="1">Membrane</location>
        <topology evidence="1">Multi-pass membrane protein</topology>
    </subcellularLocation>
</comment>
<sequence length="163" mass="19050">MKGVLFTRFLRWKKEWKSLLFWLMLPVALTIFTVQLVGSWSQDTKVPIAIVVEQKTGLTNHFIENVQKVPYLNVKLLDEKEALNQLEKHELDSVFILAKDYEEMVKDGQNKRLIKAYSSNRSIAYFAVVELIKATAQDEVSRSKAAYEVKKLFEQYGMDEEWN</sequence>
<reference evidence="7 8" key="1">
    <citation type="submission" date="2014-02" db="EMBL/GenBank/DDBJ databases">
        <title>Draft genome sequence of Lysinibacillus massiliensis CCUG 49529.</title>
        <authorList>
            <person name="Zhang F."/>
            <person name="Wang G."/>
            <person name="Zhang L."/>
        </authorList>
    </citation>
    <scope>NUCLEOTIDE SEQUENCE [LARGE SCALE GENOMIC DNA]</scope>
    <source>
        <strain evidence="7 8">CCUG 49529</strain>
    </source>
</reference>
<evidence type="ECO:0000259" key="6">
    <source>
        <dbReference type="Pfam" id="PF12698"/>
    </source>
</evidence>
<dbReference type="Gene3D" id="3.40.1710.10">
    <property type="entry name" value="abc type-2 transporter like domain"/>
    <property type="match status" value="1"/>
</dbReference>
<dbReference type="InterPro" id="IPR013525">
    <property type="entry name" value="ABC2_TM"/>
</dbReference>
<evidence type="ECO:0000313" key="8">
    <source>
        <dbReference type="Proteomes" id="UP000030595"/>
    </source>
</evidence>
<dbReference type="Proteomes" id="UP000030595">
    <property type="component" value="Unassembled WGS sequence"/>
</dbReference>
<dbReference type="EMBL" id="JPVQ01000003">
    <property type="protein sequence ID" value="KGR91912.1"/>
    <property type="molecule type" value="Genomic_DNA"/>
</dbReference>
<dbReference type="eggNOG" id="COG0842">
    <property type="taxonomic scope" value="Bacteria"/>
</dbReference>
<dbReference type="GO" id="GO:0016020">
    <property type="term" value="C:membrane"/>
    <property type="evidence" value="ECO:0007669"/>
    <property type="project" value="UniProtKB-SubCell"/>
</dbReference>
<dbReference type="AlphaFoldDB" id="A0A0A3JY41"/>
<evidence type="ECO:0000256" key="5">
    <source>
        <dbReference type="SAM" id="Phobius"/>
    </source>
</evidence>
<evidence type="ECO:0000256" key="2">
    <source>
        <dbReference type="ARBA" id="ARBA00022692"/>
    </source>
</evidence>
<gene>
    <name evidence="7" type="ORF">CD30_03145</name>
</gene>
<proteinExistence type="predicted"/>
<dbReference type="GO" id="GO:0140359">
    <property type="term" value="F:ABC-type transporter activity"/>
    <property type="evidence" value="ECO:0007669"/>
    <property type="project" value="InterPro"/>
</dbReference>
<evidence type="ECO:0000256" key="1">
    <source>
        <dbReference type="ARBA" id="ARBA00004141"/>
    </source>
</evidence>
<keyword evidence="2 5" id="KW-0812">Transmembrane</keyword>